<sequence>MRSYQMMRNDPYMTNMGKQGLKIKMGRRGLKVKEWAWEIMENFNLSMHIMVSDNWSSNGHE</sequence>
<organism evidence="1 2">
    <name type="scientific">Trifolium medium</name>
    <dbReference type="NCBI Taxonomy" id="97028"/>
    <lineage>
        <taxon>Eukaryota</taxon>
        <taxon>Viridiplantae</taxon>
        <taxon>Streptophyta</taxon>
        <taxon>Embryophyta</taxon>
        <taxon>Tracheophyta</taxon>
        <taxon>Spermatophyta</taxon>
        <taxon>Magnoliopsida</taxon>
        <taxon>eudicotyledons</taxon>
        <taxon>Gunneridae</taxon>
        <taxon>Pentapetalae</taxon>
        <taxon>rosids</taxon>
        <taxon>fabids</taxon>
        <taxon>Fabales</taxon>
        <taxon>Fabaceae</taxon>
        <taxon>Papilionoideae</taxon>
        <taxon>50 kb inversion clade</taxon>
        <taxon>NPAAA clade</taxon>
        <taxon>Hologalegina</taxon>
        <taxon>IRL clade</taxon>
        <taxon>Trifolieae</taxon>
        <taxon>Trifolium</taxon>
    </lineage>
</organism>
<proteinExistence type="predicted"/>
<feature type="non-terminal residue" evidence="1">
    <location>
        <position position="61"/>
    </location>
</feature>
<protein>
    <submittedName>
        <fullName evidence="1">Uncharacterized protein</fullName>
    </submittedName>
</protein>
<dbReference type="Proteomes" id="UP000265520">
    <property type="component" value="Unassembled WGS sequence"/>
</dbReference>
<comment type="caution">
    <text evidence="1">The sequence shown here is derived from an EMBL/GenBank/DDBJ whole genome shotgun (WGS) entry which is preliminary data.</text>
</comment>
<evidence type="ECO:0000313" key="1">
    <source>
        <dbReference type="EMBL" id="MCI41837.1"/>
    </source>
</evidence>
<reference evidence="1 2" key="1">
    <citation type="journal article" date="2018" name="Front. Plant Sci.">
        <title>Red Clover (Trifolium pratense) and Zigzag Clover (T. medium) - A Picture of Genomic Similarities and Differences.</title>
        <authorList>
            <person name="Dluhosova J."/>
            <person name="Istvanek J."/>
            <person name="Nedelnik J."/>
            <person name="Repkova J."/>
        </authorList>
    </citation>
    <scope>NUCLEOTIDE SEQUENCE [LARGE SCALE GENOMIC DNA]</scope>
    <source>
        <strain evidence="2">cv. 10/8</strain>
        <tissue evidence="1">Leaf</tissue>
    </source>
</reference>
<dbReference type="EMBL" id="LXQA010296943">
    <property type="protein sequence ID" value="MCI41837.1"/>
    <property type="molecule type" value="Genomic_DNA"/>
</dbReference>
<accession>A0A392S0B2</accession>
<name>A0A392S0B2_9FABA</name>
<evidence type="ECO:0000313" key="2">
    <source>
        <dbReference type="Proteomes" id="UP000265520"/>
    </source>
</evidence>
<keyword evidence="2" id="KW-1185">Reference proteome</keyword>
<dbReference type="AlphaFoldDB" id="A0A392S0B2"/>